<dbReference type="OrthoDB" id="6359816at2759"/>
<accession>A0A165PVT7</accession>
<dbReference type="Proteomes" id="UP000076761">
    <property type="component" value="Unassembled WGS sequence"/>
</dbReference>
<dbReference type="InParanoid" id="A0A165PVT7"/>
<sequence>MDETRLKVSLKLKPESKPSAPLSVSACFTLRHGSRTLATHDTGTTTYGFNSDSRSSQLQTWECCSLCDKSVISQDDDVKREDVTTLEYIVRECPSDYVSKDWPLNFKPSLTAIYDVAGSIFDDFETGDVCFVIRYSAAREEHPRRIYAHSKILATRCDYFKTLFQSGFSENEGMPEPRSISRVPDQLECIDDESDDDDLPSMMGAVDPGFKNDEEEIGRKR</sequence>
<evidence type="ECO:0000259" key="2">
    <source>
        <dbReference type="PROSITE" id="PS50097"/>
    </source>
</evidence>
<keyword evidence="4" id="KW-1185">Reference proteome</keyword>
<feature type="region of interest" description="Disordered" evidence="1">
    <location>
        <begin position="190"/>
        <end position="221"/>
    </location>
</feature>
<dbReference type="PROSITE" id="PS50097">
    <property type="entry name" value="BTB"/>
    <property type="match status" value="1"/>
</dbReference>
<dbReference type="SUPFAM" id="SSF54695">
    <property type="entry name" value="POZ domain"/>
    <property type="match status" value="1"/>
</dbReference>
<evidence type="ECO:0000256" key="1">
    <source>
        <dbReference type="SAM" id="MobiDB-lite"/>
    </source>
</evidence>
<gene>
    <name evidence="3" type="ORF">NEOLEDRAFT_1181577</name>
</gene>
<evidence type="ECO:0000313" key="4">
    <source>
        <dbReference type="Proteomes" id="UP000076761"/>
    </source>
</evidence>
<feature type="domain" description="BTB" evidence="2">
    <location>
        <begin position="127"/>
        <end position="172"/>
    </location>
</feature>
<feature type="compositionally biased region" description="Acidic residues" evidence="1">
    <location>
        <begin position="190"/>
        <end position="199"/>
    </location>
</feature>
<protein>
    <recommendedName>
        <fullName evidence="2">BTB domain-containing protein</fullName>
    </recommendedName>
</protein>
<dbReference type="AlphaFoldDB" id="A0A165PVT7"/>
<dbReference type="InterPro" id="IPR000210">
    <property type="entry name" value="BTB/POZ_dom"/>
</dbReference>
<dbReference type="InterPro" id="IPR011333">
    <property type="entry name" value="SKP1/BTB/POZ_sf"/>
</dbReference>
<dbReference type="EMBL" id="KV425605">
    <property type="protein sequence ID" value="KZT21562.1"/>
    <property type="molecule type" value="Genomic_DNA"/>
</dbReference>
<dbReference type="Gene3D" id="3.30.710.10">
    <property type="entry name" value="Potassium Channel Kv1.1, Chain A"/>
    <property type="match status" value="1"/>
</dbReference>
<organism evidence="3 4">
    <name type="scientific">Neolentinus lepideus HHB14362 ss-1</name>
    <dbReference type="NCBI Taxonomy" id="1314782"/>
    <lineage>
        <taxon>Eukaryota</taxon>
        <taxon>Fungi</taxon>
        <taxon>Dikarya</taxon>
        <taxon>Basidiomycota</taxon>
        <taxon>Agaricomycotina</taxon>
        <taxon>Agaricomycetes</taxon>
        <taxon>Gloeophyllales</taxon>
        <taxon>Gloeophyllaceae</taxon>
        <taxon>Neolentinus</taxon>
    </lineage>
</organism>
<reference evidence="3 4" key="1">
    <citation type="journal article" date="2016" name="Mol. Biol. Evol.">
        <title>Comparative Genomics of Early-Diverging Mushroom-Forming Fungi Provides Insights into the Origins of Lignocellulose Decay Capabilities.</title>
        <authorList>
            <person name="Nagy L.G."/>
            <person name="Riley R."/>
            <person name="Tritt A."/>
            <person name="Adam C."/>
            <person name="Daum C."/>
            <person name="Floudas D."/>
            <person name="Sun H."/>
            <person name="Yadav J.S."/>
            <person name="Pangilinan J."/>
            <person name="Larsson K.H."/>
            <person name="Matsuura K."/>
            <person name="Barry K."/>
            <person name="Labutti K."/>
            <person name="Kuo R."/>
            <person name="Ohm R.A."/>
            <person name="Bhattacharya S.S."/>
            <person name="Shirouzu T."/>
            <person name="Yoshinaga Y."/>
            <person name="Martin F.M."/>
            <person name="Grigoriev I.V."/>
            <person name="Hibbett D.S."/>
        </authorList>
    </citation>
    <scope>NUCLEOTIDE SEQUENCE [LARGE SCALE GENOMIC DNA]</scope>
    <source>
        <strain evidence="3 4">HHB14362 ss-1</strain>
    </source>
</reference>
<proteinExistence type="predicted"/>
<name>A0A165PVT7_9AGAM</name>
<evidence type="ECO:0000313" key="3">
    <source>
        <dbReference type="EMBL" id="KZT21562.1"/>
    </source>
</evidence>